<dbReference type="EMBL" id="BGPR01000966">
    <property type="protein sequence ID" value="GBM41519.1"/>
    <property type="molecule type" value="Genomic_DNA"/>
</dbReference>
<keyword evidence="2" id="KW-1185">Reference proteome</keyword>
<dbReference type="Proteomes" id="UP000499080">
    <property type="component" value="Unassembled WGS sequence"/>
</dbReference>
<evidence type="ECO:0000313" key="1">
    <source>
        <dbReference type="EMBL" id="GBM41519.1"/>
    </source>
</evidence>
<proteinExistence type="predicted"/>
<protein>
    <submittedName>
        <fullName evidence="1">Uncharacterized protein</fullName>
    </submittedName>
</protein>
<gene>
    <name evidence="1" type="ORF">AVEN_32325_1</name>
</gene>
<comment type="caution">
    <text evidence="1">The sequence shown here is derived from an EMBL/GenBank/DDBJ whole genome shotgun (WGS) entry which is preliminary data.</text>
</comment>
<organism evidence="1 2">
    <name type="scientific">Araneus ventricosus</name>
    <name type="common">Orbweaver spider</name>
    <name type="synonym">Epeira ventricosa</name>
    <dbReference type="NCBI Taxonomy" id="182803"/>
    <lineage>
        <taxon>Eukaryota</taxon>
        <taxon>Metazoa</taxon>
        <taxon>Ecdysozoa</taxon>
        <taxon>Arthropoda</taxon>
        <taxon>Chelicerata</taxon>
        <taxon>Arachnida</taxon>
        <taxon>Araneae</taxon>
        <taxon>Araneomorphae</taxon>
        <taxon>Entelegynae</taxon>
        <taxon>Araneoidea</taxon>
        <taxon>Araneidae</taxon>
        <taxon>Araneus</taxon>
    </lineage>
</organism>
<sequence>MYGRNEEIDDEKEENAILMVESEVKDFGSFQQEMEAEAMVEVIDLESSIADFSTNIFVLIDNDGGVRMKKHYSYVCGVEGDEFYMTGLRTTNLAKSKFV</sequence>
<evidence type="ECO:0000313" key="2">
    <source>
        <dbReference type="Proteomes" id="UP000499080"/>
    </source>
</evidence>
<reference evidence="1 2" key="1">
    <citation type="journal article" date="2019" name="Sci. Rep.">
        <title>Orb-weaving spider Araneus ventricosus genome elucidates the spidroin gene catalogue.</title>
        <authorList>
            <person name="Kono N."/>
            <person name="Nakamura H."/>
            <person name="Ohtoshi R."/>
            <person name="Moran D.A.P."/>
            <person name="Shinohara A."/>
            <person name="Yoshida Y."/>
            <person name="Fujiwara M."/>
            <person name="Mori M."/>
            <person name="Tomita M."/>
            <person name="Arakawa K."/>
        </authorList>
    </citation>
    <scope>NUCLEOTIDE SEQUENCE [LARGE SCALE GENOMIC DNA]</scope>
</reference>
<dbReference type="AlphaFoldDB" id="A0A4Y2FMB3"/>
<accession>A0A4Y2FMB3</accession>
<name>A0A4Y2FMB3_ARAVE</name>